<name>A0A6J6UWY3_9ZZZZ</name>
<dbReference type="AlphaFoldDB" id="A0A6J6UWY3"/>
<dbReference type="EMBL" id="CAEZUN010000074">
    <property type="protein sequence ID" value="CAB4601800.1"/>
    <property type="molecule type" value="Genomic_DNA"/>
</dbReference>
<dbReference type="PROSITE" id="PS50146">
    <property type="entry name" value="DAGK"/>
    <property type="match status" value="1"/>
</dbReference>
<dbReference type="GO" id="GO:0004143">
    <property type="term" value="F:ATP-dependent diacylglycerol kinase activity"/>
    <property type="evidence" value="ECO:0007669"/>
    <property type="project" value="TreeGrafter"/>
</dbReference>
<protein>
    <submittedName>
        <fullName evidence="3">Unannotated protein</fullName>
    </submittedName>
</protein>
<evidence type="ECO:0000313" key="4">
    <source>
        <dbReference type="EMBL" id="CAB5067397.1"/>
    </source>
</evidence>
<dbReference type="SUPFAM" id="SSF111331">
    <property type="entry name" value="NAD kinase/diacylglycerol kinase-like"/>
    <property type="match status" value="1"/>
</dbReference>
<dbReference type="PANTHER" id="PTHR12358">
    <property type="entry name" value="SPHINGOSINE KINASE"/>
    <property type="match status" value="1"/>
</dbReference>
<dbReference type="Gene3D" id="2.60.200.40">
    <property type="match status" value="1"/>
</dbReference>
<dbReference type="PANTHER" id="PTHR12358:SF106">
    <property type="entry name" value="LIPID KINASE YEGS"/>
    <property type="match status" value="1"/>
</dbReference>
<evidence type="ECO:0000313" key="2">
    <source>
        <dbReference type="EMBL" id="CAB4601800.1"/>
    </source>
</evidence>
<dbReference type="InterPro" id="IPR001206">
    <property type="entry name" value="Diacylglycerol_kinase_cat_dom"/>
</dbReference>
<reference evidence="3" key="1">
    <citation type="submission" date="2020-05" db="EMBL/GenBank/DDBJ databases">
        <authorList>
            <person name="Chiriac C."/>
            <person name="Salcher M."/>
            <person name="Ghai R."/>
            <person name="Kavagutti S V."/>
        </authorList>
    </citation>
    <scope>NUCLEOTIDE SEQUENCE</scope>
</reference>
<proteinExistence type="predicted"/>
<feature type="domain" description="DAGKc" evidence="1">
    <location>
        <begin position="28"/>
        <end position="132"/>
    </location>
</feature>
<dbReference type="GO" id="GO:0005886">
    <property type="term" value="C:plasma membrane"/>
    <property type="evidence" value="ECO:0007669"/>
    <property type="project" value="TreeGrafter"/>
</dbReference>
<dbReference type="Gene3D" id="3.40.50.10330">
    <property type="entry name" value="Probable inorganic polyphosphate/atp-NAD kinase, domain 1"/>
    <property type="match status" value="1"/>
</dbReference>
<dbReference type="InterPro" id="IPR016064">
    <property type="entry name" value="NAD/diacylglycerol_kinase_sf"/>
</dbReference>
<gene>
    <name evidence="2" type="ORF">UFOPK1826_00718</name>
    <name evidence="3" type="ORF">UFOPK2855_00797</name>
    <name evidence="4" type="ORF">UFOPK4345_01210</name>
</gene>
<dbReference type="InterPro" id="IPR017438">
    <property type="entry name" value="ATP-NAD_kinase_N"/>
</dbReference>
<organism evidence="3">
    <name type="scientific">freshwater metagenome</name>
    <dbReference type="NCBI Taxonomy" id="449393"/>
    <lineage>
        <taxon>unclassified sequences</taxon>
        <taxon>metagenomes</taxon>
        <taxon>ecological metagenomes</taxon>
    </lineage>
</organism>
<evidence type="ECO:0000313" key="3">
    <source>
        <dbReference type="EMBL" id="CAB4763199.1"/>
    </source>
</evidence>
<dbReference type="SMART" id="SM00046">
    <property type="entry name" value="DAGKc"/>
    <property type="match status" value="1"/>
</dbReference>
<evidence type="ECO:0000259" key="1">
    <source>
        <dbReference type="PROSITE" id="PS50146"/>
    </source>
</evidence>
<accession>A0A6J6UWY3</accession>
<dbReference type="Pfam" id="PF00781">
    <property type="entry name" value="DAGK_cat"/>
    <property type="match status" value="1"/>
</dbReference>
<dbReference type="EMBL" id="CAFBQV010000224">
    <property type="protein sequence ID" value="CAB5067397.1"/>
    <property type="molecule type" value="Genomic_DNA"/>
</dbReference>
<dbReference type="InterPro" id="IPR050187">
    <property type="entry name" value="Lipid_Phosphate_FormReg"/>
</dbReference>
<sequence length="307" mass="33440">MILQILLIVNSFASSVTPRNTVAVHQYLSRHHSVQVVETNERGHATRFAQDAAQRGVEVVVAFGGDGTLNEVATGLATSNTALMMLPGGSTNVFVRSLGAANDPVAALQQFSAGLDHGNIHPISLGRANGRYFCFHAGIGFDAAVVELVERRASLKRIIGQPLFAFSTMQAWFATYDRKFPHFNVEIDGRKIPNGYLTIVLNSNPYTYIGKKPVNLSAAASLDKKLVAITFRKLTTPHMVNTMLQAIRTEGISVSSGVDIQTDVEDIKISFPAPFPYQLDGDYLGEQISLHIEHCPDALRLVKPIIV</sequence>
<dbReference type="EMBL" id="CAEZZK010000148">
    <property type="protein sequence ID" value="CAB4763199.1"/>
    <property type="molecule type" value="Genomic_DNA"/>
</dbReference>